<organism evidence="2 3">
    <name type="scientific">Aspergillus wentii DTO 134E9</name>
    <dbReference type="NCBI Taxonomy" id="1073089"/>
    <lineage>
        <taxon>Eukaryota</taxon>
        <taxon>Fungi</taxon>
        <taxon>Dikarya</taxon>
        <taxon>Ascomycota</taxon>
        <taxon>Pezizomycotina</taxon>
        <taxon>Eurotiomycetes</taxon>
        <taxon>Eurotiomycetidae</taxon>
        <taxon>Eurotiales</taxon>
        <taxon>Aspergillaceae</taxon>
        <taxon>Aspergillus</taxon>
        <taxon>Aspergillus subgen. Cremei</taxon>
    </lineage>
</organism>
<reference evidence="3" key="1">
    <citation type="journal article" date="2017" name="Genome Biol.">
        <title>Comparative genomics reveals high biological diversity and specific adaptations in the industrially and medically important fungal genus Aspergillus.</title>
        <authorList>
            <person name="de Vries R.P."/>
            <person name="Riley R."/>
            <person name="Wiebenga A."/>
            <person name="Aguilar-Osorio G."/>
            <person name="Amillis S."/>
            <person name="Uchima C.A."/>
            <person name="Anderluh G."/>
            <person name="Asadollahi M."/>
            <person name="Askin M."/>
            <person name="Barry K."/>
            <person name="Battaglia E."/>
            <person name="Bayram O."/>
            <person name="Benocci T."/>
            <person name="Braus-Stromeyer S.A."/>
            <person name="Caldana C."/>
            <person name="Canovas D."/>
            <person name="Cerqueira G.C."/>
            <person name="Chen F."/>
            <person name="Chen W."/>
            <person name="Choi C."/>
            <person name="Clum A."/>
            <person name="Dos Santos R.A."/>
            <person name="Damasio A.R."/>
            <person name="Diallinas G."/>
            <person name="Emri T."/>
            <person name="Fekete E."/>
            <person name="Flipphi M."/>
            <person name="Freyberg S."/>
            <person name="Gallo A."/>
            <person name="Gournas C."/>
            <person name="Habgood R."/>
            <person name="Hainaut M."/>
            <person name="Harispe M.L."/>
            <person name="Henrissat B."/>
            <person name="Hilden K.S."/>
            <person name="Hope R."/>
            <person name="Hossain A."/>
            <person name="Karabika E."/>
            <person name="Karaffa L."/>
            <person name="Karanyi Z."/>
            <person name="Krasevec N."/>
            <person name="Kuo A."/>
            <person name="Kusch H."/>
            <person name="LaButti K."/>
            <person name="Lagendijk E.L."/>
            <person name="Lapidus A."/>
            <person name="Levasseur A."/>
            <person name="Lindquist E."/>
            <person name="Lipzen A."/>
            <person name="Logrieco A.F."/>
            <person name="MacCabe A."/>
            <person name="Maekelae M.R."/>
            <person name="Malavazi I."/>
            <person name="Melin P."/>
            <person name="Meyer V."/>
            <person name="Mielnichuk N."/>
            <person name="Miskei M."/>
            <person name="Molnar A.P."/>
            <person name="Mule G."/>
            <person name="Ngan C.Y."/>
            <person name="Orejas M."/>
            <person name="Orosz E."/>
            <person name="Ouedraogo J.P."/>
            <person name="Overkamp K.M."/>
            <person name="Park H.-S."/>
            <person name="Perrone G."/>
            <person name="Piumi F."/>
            <person name="Punt P.J."/>
            <person name="Ram A.F."/>
            <person name="Ramon A."/>
            <person name="Rauscher S."/>
            <person name="Record E."/>
            <person name="Riano-Pachon D.M."/>
            <person name="Robert V."/>
            <person name="Roehrig J."/>
            <person name="Ruller R."/>
            <person name="Salamov A."/>
            <person name="Salih N.S."/>
            <person name="Samson R.A."/>
            <person name="Sandor E."/>
            <person name="Sanguinetti M."/>
            <person name="Schuetze T."/>
            <person name="Sepcic K."/>
            <person name="Shelest E."/>
            <person name="Sherlock G."/>
            <person name="Sophianopoulou V."/>
            <person name="Squina F.M."/>
            <person name="Sun H."/>
            <person name="Susca A."/>
            <person name="Todd R.B."/>
            <person name="Tsang A."/>
            <person name="Unkles S.E."/>
            <person name="van de Wiele N."/>
            <person name="van Rossen-Uffink D."/>
            <person name="Oliveira J.V."/>
            <person name="Vesth T.C."/>
            <person name="Visser J."/>
            <person name="Yu J.-H."/>
            <person name="Zhou M."/>
            <person name="Andersen M.R."/>
            <person name="Archer D.B."/>
            <person name="Baker S.E."/>
            <person name="Benoit I."/>
            <person name="Brakhage A.A."/>
            <person name="Braus G.H."/>
            <person name="Fischer R."/>
            <person name="Frisvad J.C."/>
            <person name="Goldman G.H."/>
            <person name="Houbraken J."/>
            <person name="Oakley B."/>
            <person name="Pocsi I."/>
            <person name="Scazzocchio C."/>
            <person name="Seiboth B."/>
            <person name="vanKuyk P.A."/>
            <person name="Wortman J."/>
            <person name="Dyer P.S."/>
            <person name="Grigoriev I.V."/>
        </authorList>
    </citation>
    <scope>NUCLEOTIDE SEQUENCE [LARGE SCALE GENOMIC DNA]</scope>
    <source>
        <strain evidence="3">DTO 134E9</strain>
    </source>
</reference>
<gene>
    <name evidence="2" type="ORF">ASPWEDRAFT_38723</name>
</gene>
<dbReference type="Proteomes" id="UP000184383">
    <property type="component" value="Unassembled WGS sequence"/>
</dbReference>
<keyword evidence="1" id="KW-0812">Transmembrane</keyword>
<evidence type="ECO:0000256" key="1">
    <source>
        <dbReference type="SAM" id="Phobius"/>
    </source>
</evidence>
<keyword evidence="1" id="KW-1133">Transmembrane helix</keyword>
<evidence type="ECO:0000313" key="2">
    <source>
        <dbReference type="EMBL" id="OJJ37076.1"/>
    </source>
</evidence>
<dbReference type="EMBL" id="KV878211">
    <property type="protein sequence ID" value="OJJ37076.1"/>
    <property type="molecule type" value="Genomic_DNA"/>
</dbReference>
<keyword evidence="3" id="KW-1185">Reference proteome</keyword>
<evidence type="ECO:0000313" key="3">
    <source>
        <dbReference type="Proteomes" id="UP000184383"/>
    </source>
</evidence>
<dbReference type="VEuPathDB" id="FungiDB:ASPWEDRAFT_38723"/>
<accession>A0A1L9RQ40</accession>
<dbReference type="AlphaFoldDB" id="A0A1L9RQ40"/>
<name>A0A1L9RQ40_ASPWE</name>
<sequence>MTVHCSCPVTHRAPAFEKEIIPSLLLVLTCAGSFNIFNAGLDIPRFLVSVNIENVQWIYQMLTTCGTTEHSS</sequence>
<feature type="transmembrane region" description="Helical" evidence="1">
    <location>
        <begin position="20"/>
        <end position="37"/>
    </location>
</feature>
<dbReference type="RefSeq" id="XP_040690752.1">
    <property type="nucleotide sequence ID" value="XM_040834947.1"/>
</dbReference>
<dbReference type="GeneID" id="63750795"/>
<keyword evidence="1" id="KW-0472">Membrane</keyword>
<protein>
    <submittedName>
        <fullName evidence="2">Uncharacterized protein</fullName>
    </submittedName>
</protein>
<proteinExistence type="predicted"/>